<dbReference type="AlphaFoldDB" id="A0A3N4HGG3"/>
<accession>A0A3N4HGG3</accession>
<evidence type="ECO:0000313" key="2">
    <source>
        <dbReference type="EMBL" id="RPA73163.1"/>
    </source>
</evidence>
<protein>
    <submittedName>
        <fullName evidence="2">Uncharacterized protein</fullName>
    </submittedName>
</protein>
<keyword evidence="3" id="KW-1185">Reference proteome</keyword>
<sequence>MVFTIQMLPVELKLEILLCCNFRSGSLFKICNALPDFKAVYLVHRRLIHAKEGIEPEEIKLLDRFRMNGEGMDFISSRIFMNIHECYDPDEECCFKLLKASELDYARSKLGPKSGDLNNIDDWLLLDTIKNFAEETLGLRRRIIRDRKGTELLEGTDPEQVKRLKKAHVQFMLLTTFFHDLALSSCDDRDETVVKSVESKKVWENAFPNMMKCDMEKNFQAEPNVIYDYSYASSLSISELALVISVAGPITTRLYSFVVCHQMCYHWEQIQDCWFLRHHLAHRCGLSTKKDQIVIRGEDASTDASSLRGLERIFTRAVDSDAWRKGCAGASQLLEETVSKLPPGLPHWSANYEKKGIITLMGPLSEVVIKESLLPRFSSYFLGDHNWRDGFYEHADIGEAFDIDFSGFASDSSMEEHELEDENEDGGTTLEVS</sequence>
<feature type="region of interest" description="Disordered" evidence="1">
    <location>
        <begin position="412"/>
        <end position="433"/>
    </location>
</feature>
<gene>
    <name evidence="2" type="ORF">BJ508DRAFT_314062</name>
</gene>
<proteinExistence type="predicted"/>
<organism evidence="2 3">
    <name type="scientific">Ascobolus immersus RN42</name>
    <dbReference type="NCBI Taxonomy" id="1160509"/>
    <lineage>
        <taxon>Eukaryota</taxon>
        <taxon>Fungi</taxon>
        <taxon>Dikarya</taxon>
        <taxon>Ascomycota</taxon>
        <taxon>Pezizomycotina</taxon>
        <taxon>Pezizomycetes</taxon>
        <taxon>Pezizales</taxon>
        <taxon>Ascobolaceae</taxon>
        <taxon>Ascobolus</taxon>
    </lineage>
</organism>
<dbReference type="Proteomes" id="UP000275078">
    <property type="component" value="Unassembled WGS sequence"/>
</dbReference>
<dbReference type="EMBL" id="ML119831">
    <property type="protein sequence ID" value="RPA73163.1"/>
    <property type="molecule type" value="Genomic_DNA"/>
</dbReference>
<evidence type="ECO:0000256" key="1">
    <source>
        <dbReference type="SAM" id="MobiDB-lite"/>
    </source>
</evidence>
<name>A0A3N4HGG3_ASCIM</name>
<evidence type="ECO:0000313" key="3">
    <source>
        <dbReference type="Proteomes" id="UP000275078"/>
    </source>
</evidence>
<reference evidence="2 3" key="1">
    <citation type="journal article" date="2018" name="Nat. Ecol. Evol.">
        <title>Pezizomycetes genomes reveal the molecular basis of ectomycorrhizal truffle lifestyle.</title>
        <authorList>
            <person name="Murat C."/>
            <person name="Payen T."/>
            <person name="Noel B."/>
            <person name="Kuo A."/>
            <person name="Morin E."/>
            <person name="Chen J."/>
            <person name="Kohler A."/>
            <person name="Krizsan K."/>
            <person name="Balestrini R."/>
            <person name="Da Silva C."/>
            <person name="Montanini B."/>
            <person name="Hainaut M."/>
            <person name="Levati E."/>
            <person name="Barry K.W."/>
            <person name="Belfiori B."/>
            <person name="Cichocki N."/>
            <person name="Clum A."/>
            <person name="Dockter R.B."/>
            <person name="Fauchery L."/>
            <person name="Guy J."/>
            <person name="Iotti M."/>
            <person name="Le Tacon F."/>
            <person name="Lindquist E.A."/>
            <person name="Lipzen A."/>
            <person name="Malagnac F."/>
            <person name="Mello A."/>
            <person name="Molinier V."/>
            <person name="Miyauchi S."/>
            <person name="Poulain J."/>
            <person name="Riccioni C."/>
            <person name="Rubini A."/>
            <person name="Sitrit Y."/>
            <person name="Splivallo R."/>
            <person name="Traeger S."/>
            <person name="Wang M."/>
            <person name="Zifcakova L."/>
            <person name="Wipf D."/>
            <person name="Zambonelli A."/>
            <person name="Paolocci F."/>
            <person name="Nowrousian M."/>
            <person name="Ottonello S."/>
            <person name="Baldrian P."/>
            <person name="Spatafora J.W."/>
            <person name="Henrissat B."/>
            <person name="Nagy L.G."/>
            <person name="Aury J.M."/>
            <person name="Wincker P."/>
            <person name="Grigoriev I.V."/>
            <person name="Bonfante P."/>
            <person name="Martin F.M."/>
        </authorList>
    </citation>
    <scope>NUCLEOTIDE SEQUENCE [LARGE SCALE GENOMIC DNA]</scope>
    <source>
        <strain evidence="2 3">RN42</strain>
    </source>
</reference>